<dbReference type="RefSeq" id="WP_012861452.1">
    <property type="nucleotide sequence ID" value="NC_013517.1"/>
</dbReference>
<name>D1AJH0_SEBTE</name>
<evidence type="ECO:0000313" key="2">
    <source>
        <dbReference type="Proteomes" id="UP000000845"/>
    </source>
</evidence>
<proteinExistence type="predicted"/>
<evidence type="ECO:0008006" key="3">
    <source>
        <dbReference type="Google" id="ProtNLM"/>
    </source>
</evidence>
<reference evidence="1 2" key="2">
    <citation type="journal article" date="2010" name="Stand. Genomic Sci.">
        <title>Complete genome sequence of Sebaldella termitidis type strain (NCTC 11300).</title>
        <authorList>
            <person name="Harmon-Smith M."/>
            <person name="Celia L."/>
            <person name="Chertkov O."/>
            <person name="Lapidus A."/>
            <person name="Copeland A."/>
            <person name="Glavina Del Rio T."/>
            <person name="Nolan M."/>
            <person name="Lucas S."/>
            <person name="Tice H."/>
            <person name="Cheng J.F."/>
            <person name="Han C."/>
            <person name="Detter J.C."/>
            <person name="Bruce D."/>
            <person name="Goodwin L."/>
            <person name="Pitluck S."/>
            <person name="Pati A."/>
            <person name="Liolios K."/>
            <person name="Ivanova N."/>
            <person name="Mavromatis K."/>
            <person name="Mikhailova N."/>
            <person name="Chen A."/>
            <person name="Palaniappan K."/>
            <person name="Land M."/>
            <person name="Hauser L."/>
            <person name="Chang Y.J."/>
            <person name="Jeffries C.D."/>
            <person name="Brettin T."/>
            <person name="Goker M."/>
            <person name="Beck B."/>
            <person name="Bristow J."/>
            <person name="Eisen J.A."/>
            <person name="Markowitz V."/>
            <person name="Hugenholtz P."/>
            <person name="Kyrpides N.C."/>
            <person name="Klenk H.P."/>
            <person name="Chen F."/>
        </authorList>
    </citation>
    <scope>NUCLEOTIDE SEQUENCE [LARGE SCALE GENOMIC DNA]</scope>
    <source>
        <strain evidence="2">ATCC 33386 / NCTC 11300</strain>
    </source>
</reference>
<protein>
    <recommendedName>
        <fullName evidence="3">DUF4259 domain-containing protein</fullName>
    </recommendedName>
</protein>
<dbReference type="KEGG" id="str:Sterm_2003"/>
<evidence type="ECO:0000313" key="1">
    <source>
        <dbReference type="EMBL" id="ACZ08858.1"/>
    </source>
</evidence>
<gene>
    <name evidence="1" type="ordered locus">Sterm_2003</name>
</gene>
<dbReference type="EMBL" id="CP001739">
    <property type="protein sequence ID" value="ACZ08858.1"/>
    <property type="molecule type" value="Genomic_DNA"/>
</dbReference>
<organism evidence="1 2">
    <name type="scientific">Sebaldella termitidis (strain ATCC 33386 / NCTC 11300)</name>
    <dbReference type="NCBI Taxonomy" id="526218"/>
    <lineage>
        <taxon>Bacteria</taxon>
        <taxon>Fusobacteriati</taxon>
        <taxon>Fusobacteriota</taxon>
        <taxon>Fusobacteriia</taxon>
        <taxon>Fusobacteriales</taxon>
        <taxon>Leptotrichiaceae</taxon>
        <taxon>Sebaldella</taxon>
    </lineage>
</organism>
<dbReference type="InterPro" id="IPR025355">
    <property type="entry name" value="DUF4259"/>
</dbReference>
<dbReference type="Proteomes" id="UP000000845">
    <property type="component" value="Chromosome"/>
</dbReference>
<dbReference type="STRING" id="526218.Sterm_2003"/>
<accession>D1AJH0</accession>
<dbReference type="Pfam" id="PF14078">
    <property type="entry name" value="DUF4259"/>
    <property type="match status" value="1"/>
</dbReference>
<dbReference type="AlphaFoldDB" id="D1AJH0"/>
<reference evidence="2" key="1">
    <citation type="submission" date="2009-09" db="EMBL/GenBank/DDBJ databases">
        <title>The complete chromosome of Sebaldella termitidis ATCC 33386.</title>
        <authorList>
            <consortium name="US DOE Joint Genome Institute (JGI-PGF)"/>
            <person name="Lucas S."/>
            <person name="Copeland A."/>
            <person name="Lapidus A."/>
            <person name="Glavina del Rio T."/>
            <person name="Dalin E."/>
            <person name="Tice H."/>
            <person name="Bruce D."/>
            <person name="Goodwin L."/>
            <person name="Pitluck S."/>
            <person name="Kyrpides N."/>
            <person name="Mavromatis K."/>
            <person name="Ivanova N."/>
            <person name="Mikhailova N."/>
            <person name="Sims D."/>
            <person name="Meincke L."/>
            <person name="Brettin T."/>
            <person name="Detter J.C."/>
            <person name="Han C."/>
            <person name="Larimer F."/>
            <person name="Land M."/>
            <person name="Hauser L."/>
            <person name="Markowitz V."/>
            <person name="Cheng J.F."/>
            <person name="Hugenholtz P."/>
            <person name="Woyke T."/>
            <person name="Wu D."/>
            <person name="Eisen J.A."/>
        </authorList>
    </citation>
    <scope>NUCLEOTIDE SEQUENCE [LARGE SCALE GENOMIC DNA]</scope>
    <source>
        <strain evidence="2">ATCC 33386 / NCTC 11300</strain>
    </source>
</reference>
<dbReference type="HOGENOM" id="CLU_1873993_0_0_0"/>
<keyword evidence="2" id="KW-1185">Reference proteome</keyword>
<sequence length="136" mass="15737">MGAWGYGCLENDTALDFIGYLENYKGKEPSLKKILREMEYDAEYVDSDVDAEILALAAVILNQEKIIEFTEITEEVPYLPHTKDDIKVLKEQIEDIVANSESHELYELWEETEAEDFNEWKQEVEDLAEALSDLLK</sequence>